<comment type="catalytic activity">
    <reaction evidence="8">
        <text>L-seryl-[protein] + ATP = 3-O-(5'-adenylyl)-L-seryl-[protein] + diphosphate</text>
        <dbReference type="Rhea" id="RHEA:58120"/>
        <dbReference type="Rhea" id="RHEA-COMP:9863"/>
        <dbReference type="Rhea" id="RHEA-COMP:15073"/>
        <dbReference type="ChEBI" id="CHEBI:29999"/>
        <dbReference type="ChEBI" id="CHEBI:30616"/>
        <dbReference type="ChEBI" id="CHEBI:33019"/>
        <dbReference type="ChEBI" id="CHEBI:142516"/>
        <dbReference type="EC" id="2.7.7.108"/>
    </reaction>
</comment>
<keyword evidence="7 8" id="KW-0460">Magnesium</keyword>
<comment type="catalytic activity">
    <reaction evidence="8">
        <text>L-threonyl-[protein] + ATP = 3-O-(5'-adenylyl)-L-threonyl-[protein] + diphosphate</text>
        <dbReference type="Rhea" id="RHEA:54292"/>
        <dbReference type="Rhea" id="RHEA-COMP:11060"/>
        <dbReference type="Rhea" id="RHEA-COMP:13847"/>
        <dbReference type="ChEBI" id="CHEBI:30013"/>
        <dbReference type="ChEBI" id="CHEBI:30616"/>
        <dbReference type="ChEBI" id="CHEBI:33019"/>
        <dbReference type="ChEBI" id="CHEBI:138113"/>
        <dbReference type="EC" id="2.7.7.108"/>
    </reaction>
</comment>
<name>A0AA92EVC1_9GAMM</name>
<evidence type="ECO:0000256" key="2">
    <source>
        <dbReference type="ARBA" id="ARBA00022679"/>
    </source>
</evidence>
<dbReference type="Pfam" id="PF02696">
    <property type="entry name" value="SelO"/>
    <property type="match status" value="1"/>
</dbReference>
<dbReference type="PANTHER" id="PTHR32057">
    <property type="entry name" value="PROTEIN ADENYLYLTRANSFERASE SELO, MITOCHONDRIAL"/>
    <property type="match status" value="1"/>
</dbReference>
<dbReference type="GO" id="GO:0005524">
    <property type="term" value="F:ATP binding"/>
    <property type="evidence" value="ECO:0007669"/>
    <property type="project" value="UniProtKB-UniRule"/>
</dbReference>
<feature type="binding site" evidence="8">
    <location>
        <position position="263"/>
    </location>
    <ligand>
        <name>ATP</name>
        <dbReference type="ChEBI" id="CHEBI:30616"/>
    </ligand>
</feature>
<feature type="binding site" evidence="8">
    <location>
        <position position="263"/>
    </location>
    <ligand>
        <name>Mg(2+)</name>
        <dbReference type="ChEBI" id="CHEBI:18420"/>
    </ligand>
</feature>
<evidence type="ECO:0000313" key="10">
    <source>
        <dbReference type="Proteomes" id="UP000427820"/>
    </source>
</evidence>
<sequence length="480" mass="54791">MPFSPLPFNPEHSYQDLSDQLFAPCEATPVRAPQWIAFNEDLAEQLQIPQELWATDEGLQVFSGNQTPEWATPAALAYAGHQFANFVPQLGDGRALLLTEVLDKHNQRFDIQLKGSGRTPYSRGGDGRSPIGPVLREYLVSEAMHKLNVPTTRALAAVATGEWVQRETAQPGAILTRVAKSHLRVGTAQYVLHLRDYNLLKRFADYVIDRHYPELNNSEAPYLALLESVQLRQAQLIAKWMSLGFIHGVMNTDNMTLSGETIDYGPCAFMEAYEPATKFSFIDKRGRYAYQNQPAIGLWNIARFAETLLPLIDDDPDKAVAQATTTIETFQATYEDFYWKEMSRKIGVSDINTAKPLIERYLNLMQAQQIDFTQAFRFLGDQTPERAQRLFENSDSWQLWFNDWQEATDNSQLHQVNPAYIPRNHLIEQAIQTATNHGDLTIFNRLQTMLARPFIERDEFNDWFEPAKSEERITQTFCGT</sequence>
<comment type="catalytic activity">
    <reaction evidence="8">
        <text>L-histidyl-[protein] + UTP = N(tele)-(5'-uridylyl)-L-histidyl-[protein] + diphosphate</text>
        <dbReference type="Rhea" id="RHEA:83891"/>
        <dbReference type="Rhea" id="RHEA-COMP:9745"/>
        <dbReference type="Rhea" id="RHEA-COMP:20239"/>
        <dbReference type="ChEBI" id="CHEBI:29979"/>
        <dbReference type="ChEBI" id="CHEBI:33019"/>
        <dbReference type="ChEBI" id="CHEBI:46398"/>
        <dbReference type="ChEBI" id="CHEBI:233474"/>
    </reaction>
</comment>
<evidence type="ECO:0000256" key="6">
    <source>
        <dbReference type="ARBA" id="ARBA00022840"/>
    </source>
</evidence>
<comment type="catalytic activity">
    <reaction evidence="8">
        <text>L-seryl-[protein] + UTP = O-(5'-uridylyl)-L-seryl-[protein] + diphosphate</text>
        <dbReference type="Rhea" id="RHEA:64604"/>
        <dbReference type="Rhea" id="RHEA-COMP:9863"/>
        <dbReference type="Rhea" id="RHEA-COMP:16635"/>
        <dbReference type="ChEBI" id="CHEBI:29999"/>
        <dbReference type="ChEBI" id="CHEBI:33019"/>
        <dbReference type="ChEBI" id="CHEBI:46398"/>
        <dbReference type="ChEBI" id="CHEBI:156051"/>
    </reaction>
</comment>
<comment type="catalytic activity">
    <reaction evidence="8">
        <text>L-tyrosyl-[protein] + ATP = O-(5'-adenylyl)-L-tyrosyl-[protein] + diphosphate</text>
        <dbReference type="Rhea" id="RHEA:54288"/>
        <dbReference type="Rhea" id="RHEA-COMP:10136"/>
        <dbReference type="Rhea" id="RHEA-COMP:13846"/>
        <dbReference type="ChEBI" id="CHEBI:30616"/>
        <dbReference type="ChEBI" id="CHEBI:33019"/>
        <dbReference type="ChEBI" id="CHEBI:46858"/>
        <dbReference type="ChEBI" id="CHEBI:83624"/>
        <dbReference type="EC" id="2.7.7.108"/>
    </reaction>
</comment>
<gene>
    <name evidence="8" type="primary">ydiU</name>
    <name evidence="8" type="synonym">selO</name>
    <name evidence="9" type="ORF">D3795_03855</name>
</gene>
<comment type="catalytic activity">
    <reaction evidence="8">
        <text>L-tyrosyl-[protein] + UTP = O-(5'-uridylyl)-L-tyrosyl-[protein] + diphosphate</text>
        <dbReference type="Rhea" id="RHEA:83887"/>
        <dbReference type="Rhea" id="RHEA-COMP:10136"/>
        <dbReference type="Rhea" id="RHEA-COMP:20238"/>
        <dbReference type="ChEBI" id="CHEBI:33019"/>
        <dbReference type="ChEBI" id="CHEBI:46398"/>
        <dbReference type="ChEBI" id="CHEBI:46858"/>
        <dbReference type="ChEBI" id="CHEBI:90602"/>
    </reaction>
</comment>
<protein>
    <recommendedName>
        <fullName evidence="8">Protein nucleotidyltransferase YdiU</fullName>
        <ecNumber evidence="8">2.7.7.-</ecNumber>
    </recommendedName>
    <alternativeName>
        <fullName evidence="8">Protein adenylyltransferase YdiU</fullName>
        <ecNumber evidence="8">2.7.7.108</ecNumber>
    </alternativeName>
    <alternativeName>
        <fullName evidence="8">Protein uridylyltransferase YdiU</fullName>
        <ecNumber evidence="8">2.7.7.-</ecNumber>
    </alternativeName>
</protein>
<evidence type="ECO:0000256" key="5">
    <source>
        <dbReference type="ARBA" id="ARBA00022741"/>
    </source>
</evidence>
<comment type="function">
    <text evidence="8">Nucleotidyltransferase involved in the post-translational modification of proteins. It can catalyze the addition of adenosine monophosphate (AMP) or uridine monophosphate (UMP) to a protein, resulting in modifications known as AMPylation and UMPylation.</text>
</comment>
<reference evidence="9 10" key="1">
    <citation type="submission" date="2018-09" db="EMBL/GenBank/DDBJ databases">
        <title>Whole genome sequencing of Idiomarina andamanensis W-5T (LMG 29773T= JCM 31645T).</title>
        <authorList>
            <person name="Das S.K."/>
        </authorList>
    </citation>
    <scope>NUCLEOTIDE SEQUENCE [LARGE SCALE GENOMIC DNA]</scope>
    <source>
        <strain evidence="9 10">W-5T</strain>
    </source>
</reference>
<feature type="binding site" evidence="8">
    <location>
        <position position="114"/>
    </location>
    <ligand>
        <name>ATP</name>
        <dbReference type="ChEBI" id="CHEBI:30616"/>
    </ligand>
</feature>
<evidence type="ECO:0000256" key="7">
    <source>
        <dbReference type="ARBA" id="ARBA00022842"/>
    </source>
</evidence>
<dbReference type="EC" id="2.7.7.108" evidence="8"/>
<feature type="binding site" evidence="8">
    <location>
        <position position="127"/>
    </location>
    <ligand>
        <name>ATP</name>
        <dbReference type="ChEBI" id="CHEBI:30616"/>
    </ligand>
</feature>
<feature type="binding site" evidence="8">
    <location>
        <position position="94"/>
    </location>
    <ligand>
        <name>ATP</name>
        <dbReference type="ChEBI" id="CHEBI:30616"/>
    </ligand>
</feature>
<evidence type="ECO:0000256" key="1">
    <source>
        <dbReference type="ARBA" id="ARBA00009747"/>
    </source>
</evidence>
<dbReference type="EMBL" id="CP032551">
    <property type="protein sequence ID" value="QGT95364.1"/>
    <property type="molecule type" value="Genomic_DNA"/>
</dbReference>
<dbReference type="NCBIfam" id="NF000658">
    <property type="entry name" value="PRK00029.1"/>
    <property type="match status" value="1"/>
</dbReference>
<comment type="similarity">
    <text evidence="1 8">Belongs to the SELO family.</text>
</comment>
<dbReference type="GO" id="GO:0030145">
    <property type="term" value="F:manganese ion binding"/>
    <property type="evidence" value="ECO:0007669"/>
    <property type="project" value="UniProtKB-UniRule"/>
</dbReference>
<feature type="binding site" evidence="8">
    <location>
        <position position="177"/>
    </location>
    <ligand>
        <name>ATP</name>
        <dbReference type="ChEBI" id="CHEBI:30616"/>
    </ligand>
</feature>
<dbReference type="PANTHER" id="PTHR32057:SF14">
    <property type="entry name" value="PROTEIN ADENYLYLTRANSFERASE SELO, MITOCHONDRIAL"/>
    <property type="match status" value="1"/>
</dbReference>
<dbReference type="AlphaFoldDB" id="A0AA92EVC1"/>
<feature type="binding site" evidence="8">
    <location>
        <position position="91"/>
    </location>
    <ligand>
        <name>ATP</name>
        <dbReference type="ChEBI" id="CHEBI:30616"/>
    </ligand>
</feature>
<comment type="cofactor">
    <cofactor evidence="8">
        <name>Mg(2+)</name>
        <dbReference type="ChEBI" id="CHEBI:18420"/>
    </cofactor>
    <cofactor evidence="8">
        <name>Mn(2+)</name>
        <dbReference type="ChEBI" id="CHEBI:29035"/>
    </cofactor>
</comment>
<feature type="active site" description="Proton acceptor" evidence="8">
    <location>
        <position position="253"/>
    </location>
</feature>
<keyword evidence="3 8" id="KW-0548">Nucleotidyltransferase</keyword>
<dbReference type="GO" id="GO:0070733">
    <property type="term" value="F:AMPylase activity"/>
    <property type="evidence" value="ECO:0007669"/>
    <property type="project" value="UniProtKB-EC"/>
</dbReference>
<keyword evidence="10" id="KW-1185">Reference proteome</keyword>
<dbReference type="EC" id="2.7.7.-" evidence="8"/>
<feature type="binding site" evidence="8">
    <location>
        <position position="126"/>
    </location>
    <ligand>
        <name>ATP</name>
        <dbReference type="ChEBI" id="CHEBI:30616"/>
    </ligand>
</feature>
<evidence type="ECO:0000256" key="3">
    <source>
        <dbReference type="ARBA" id="ARBA00022695"/>
    </source>
</evidence>
<feature type="binding site" evidence="8">
    <location>
        <position position="93"/>
    </location>
    <ligand>
        <name>ATP</name>
        <dbReference type="ChEBI" id="CHEBI:30616"/>
    </ligand>
</feature>
<feature type="binding site" evidence="8">
    <location>
        <position position="254"/>
    </location>
    <ligand>
        <name>Mg(2+)</name>
        <dbReference type="ChEBI" id="CHEBI:18420"/>
    </ligand>
</feature>
<organism evidence="9 10">
    <name type="scientific">Pseudidiomarina andamanensis</name>
    <dbReference type="NCBI Taxonomy" id="1940690"/>
    <lineage>
        <taxon>Bacteria</taxon>
        <taxon>Pseudomonadati</taxon>
        <taxon>Pseudomonadota</taxon>
        <taxon>Gammaproteobacteria</taxon>
        <taxon>Alteromonadales</taxon>
        <taxon>Idiomarinaceae</taxon>
        <taxon>Pseudidiomarina</taxon>
    </lineage>
</organism>
<keyword evidence="5 8" id="KW-0547">Nucleotide-binding</keyword>
<keyword evidence="2 8" id="KW-0808">Transferase</keyword>
<dbReference type="KEGG" id="panm:D3795_03855"/>
<dbReference type="GO" id="GO:0000287">
    <property type="term" value="F:magnesium ion binding"/>
    <property type="evidence" value="ECO:0007669"/>
    <property type="project" value="UniProtKB-UniRule"/>
</dbReference>
<proteinExistence type="inferred from homology"/>
<keyword evidence="6 8" id="KW-0067">ATP-binding</keyword>
<keyword evidence="4 8" id="KW-0479">Metal-binding</keyword>
<evidence type="ECO:0000256" key="8">
    <source>
        <dbReference type="HAMAP-Rule" id="MF_00692"/>
    </source>
</evidence>
<keyword evidence="8" id="KW-0464">Manganese</keyword>
<dbReference type="Proteomes" id="UP000427820">
    <property type="component" value="Chromosome"/>
</dbReference>
<dbReference type="InterPro" id="IPR003846">
    <property type="entry name" value="SelO"/>
</dbReference>
<evidence type="ECO:0000313" key="9">
    <source>
        <dbReference type="EMBL" id="QGT95364.1"/>
    </source>
</evidence>
<dbReference type="RefSeq" id="WP_156266401.1">
    <property type="nucleotide sequence ID" value="NZ_CP032551.1"/>
</dbReference>
<accession>A0AA92EVC1</accession>
<evidence type="ECO:0000256" key="4">
    <source>
        <dbReference type="ARBA" id="ARBA00022723"/>
    </source>
</evidence>
<dbReference type="HAMAP" id="MF_00692">
    <property type="entry name" value="SelO"/>
    <property type="match status" value="1"/>
</dbReference>
<feature type="binding site" evidence="8">
    <location>
        <position position="184"/>
    </location>
    <ligand>
        <name>ATP</name>
        <dbReference type="ChEBI" id="CHEBI:30616"/>
    </ligand>
</feature>